<evidence type="ECO:0000256" key="1">
    <source>
        <dbReference type="SAM" id="SignalP"/>
    </source>
</evidence>
<feature type="signal peptide" evidence="1">
    <location>
        <begin position="1"/>
        <end position="22"/>
    </location>
</feature>
<sequence>MTKQTKILAGVLAGAALGAVVALVVSSDRTDDIKGKVGDWFCDLLGSSKDKLSTMSELVKNTLSRAKA</sequence>
<dbReference type="RefSeq" id="WP_330108613.1">
    <property type="nucleotide sequence ID" value="NZ_JAZDQT010000002.1"/>
</dbReference>
<name>A0ABU7IAC7_9SPHI</name>
<dbReference type="EMBL" id="JAZDQT010000002">
    <property type="protein sequence ID" value="MEE1946309.1"/>
    <property type="molecule type" value="Genomic_DNA"/>
</dbReference>
<reference evidence="2 3" key="1">
    <citation type="submission" date="2024-01" db="EMBL/GenBank/DDBJ databases">
        <title>Pedobacter sp. nov., isolated from fresh soil.</title>
        <authorList>
            <person name="Le N.T.T."/>
        </authorList>
    </citation>
    <scope>NUCLEOTIDE SEQUENCE [LARGE SCALE GENOMIC DNA]</scope>
    <source>
        <strain evidence="2 3">KR3-3</strain>
    </source>
</reference>
<feature type="chain" id="PRO_5045962481" evidence="1">
    <location>
        <begin position="23"/>
        <end position="68"/>
    </location>
</feature>
<accession>A0ABU7IAC7</accession>
<gene>
    <name evidence="2" type="ORF">VRU48_14385</name>
</gene>
<keyword evidence="1" id="KW-0732">Signal</keyword>
<comment type="caution">
    <text evidence="2">The sequence shown here is derived from an EMBL/GenBank/DDBJ whole genome shotgun (WGS) entry which is preliminary data.</text>
</comment>
<evidence type="ECO:0000313" key="2">
    <source>
        <dbReference type="EMBL" id="MEE1946309.1"/>
    </source>
</evidence>
<keyword evidence="3" id="KW-1185">Reference proteome</keyword>
<protein>
    <submittedName>
        <fullName evidence="2">YtxH domain-containing protein</fullName>
    </submittedName>
</protein>
<dbReference type="Proteomes" id="UP001336835">
    <property type="component" value="Unassembled WGS sequence"/>
</dbReference>
<proteinExistence type="predicted"/>
<organism evidence="2 3">
    <name type="scientific">Pedobacter albus</name>
    <dbReference type="NCBI Taxonomy" id="3113905"/>
    <lineage>
        <taxon>Bacteria</taxon>
        <taxon>Pseudomonadati</taxon>
        <taxon>Bacteroidota</taxon>
        <taxon>Sphingobacteriia</taxon>
        <taxon>Sphingobacteriales</taxon>
        <taxon>Sphingobacteriaceae</taxon>
        <taxon>Pedobacter</taxon>
    </lineage>
</organism>
<evidence type="ECO:0000313" key="3">
    <source>
        <dbReference type="Proteomes" id="UP001336835"/>
    </source>
</evidence>